<feature type="signal peptide" evidence="1">
    <location>
        <begin position="1"/>
        <end position="19"/>
    </location>
</feature>
<gene>
    <name evidence="2" type="ORF">RQX22_16455</name>
</gene>
<sequence>MKPALLMVGLCMAATPALADPLPGDAASLLSRTWERENEAGREALAATLKRAYPESIDEIDARIAELKAKTEAAQAAAKPAPSLGAPTASAPTVTAAADETPPAEAAAKLDGQIELGFSYADAATDTANALVSAKFNASHGPWSHLFIGSVDFNKTSGQSSVERYLASYEVGREIADGPTFAKALLSFERDPLSGYRYRFTQSLGLGSRIDLGEDAVLNIAGGPSARESRSLDGMTDTAFGARATVGFDWQLSPSVTSSSGGSVVIEGGGYGTTEAKTALTAKVVGPLAARLQMSYRNEKTPDFGTRTTTISRASLVYSF</sequence>
<accession>A0ABU3QC30</accession>
<comment type="caution">
    <text evidence="2">The sequence shown here is derived from an EMBL/GenBank/DDBJ whole genome shotgun (WGS) entry which is preliminary data.</text>
</comment>
<evidence type="ECO:0000313" key="2">
    <source>
        <dbReference type="EMBL" id="MDT9600553.1"/>
    </source>
</evidence>
<proteinExistence type="predicted"/>
<reference evidence="2 3" key="1">
    <citation type="submission" date="2023-05" db="EMBL/GenBank/DDBJ databases">
        <authorList>
            <person name="Guo Y."/>
        </authorList>
    </citation>
    <scope>NUCLEOTIDE SEQUENCE [LARGE SCALE GENOMIC DNA]</scope>
    <source>
        <strain evidence="2 3">GR2756</strain>
    </source>
</reference>
<organism evidence="2 3">
    <name type="scientific">Sphingosinicella rhizophila</name>
    <dbReference type="NCBI Taxonomy" id="3050082"/>
    <lineage>
        <taxon>Bacteria</taxon>
        <taxon>Pseudomonadati</taxon>
        <taxon>Pseudomonadota</taxon>
        <taxon>Alphaproteobacteria</taxon>
        <taxon>Sphingomonadales</taxon>
        <taxon>Sphingosinicellaceae</taxon>
        <taxon>Sphingosinicella</taxon>
    </lineage>
</organism>
<keyword evidence="1" id="KW-0732">Signal</keyword>
<dbReference type="RefSeq" id="WP_315727861.1">
    <property type="nucleotide sequence ID" value="NZ_JAVUPU010000010.1"/>
</dbReference>
<dbReference type="Pfam" id="PF04338">
    <property type="entry name" value="DUF481"/>
    <property type="match status" value="1"/>
</dbReference>
<dbReference type="Proteomes" id="UP001259572">
    <property type="component" value="Unassembled WGS sequence"/>
</dbReference>
<feature type="chain" id="PRO_5045882747" evidence="1">
    <location>
        <begin position="20"/>
        <end position="320"/>
    </location>
</feature>
<evidence type="ECO:0000256" key="1">
    <source>
        <dbReference type="SAM" id="SignalP"/>
    </source>
</evidence>
<keyword evidence="3" id="KW-1185">Reference proteome</keyword>
<protein>
    <submittedName>
        <fullName evidence="2">DUF481 domain-containing protein</fullName>
    </submittedName>
</protein>
<evidence type="ECO:0000313" key="3">
    <source>
        <dbReference type="Proteomes" id="UP001259572"/>
    </source>
</evidence>
<name>A0ABU3QC30_9SPHN</name>
<dbReference type="EMBL" id="JAVUPU010000010">
    <property type="protein sequence ID" value="MDT9600553.1"/>
    <property type="molecule type" value="Genomic_DNA"/>
</dbReference>
<dbReference type="InterPro" id="IPR007433">
    <property type="entry name" value="DUF481"/>
</dbReference>